<feature type="binding site" evidence="10">
    <location>
        <position position="92"/>
    </location>
    <ligand>
        <name>Na(+)</name>
        <dbReference type="ChEBI" id="CHEBI:29101"/>
        <note>structural</note>
    </ligand>
</feature>
<comment type="subcellular location">
    <subcellularLocation>
        <location evidence="1 10">Cell membrane</location>
        <topology evidence="1 10">Multi-pass membrane protein</topology>
    </subcellularLocation>
</comment>
<evidence type="ECO:0000256" key="5">
    <source>
        <dbReference type="ARBA" id="ARBA00023136"/>
    </source>
</evidence>
<keyword evidence="2 10" id="KW-1003">Cell membrane</keyword>
<feature type="transmembrane region" description="Helical" evidence="10">
    <location>
        <begin position="48"/>
        <end position="70"/>
    </location>
</feature>
<comment type="activity regulation">
    <text evidence="10">Na(+) is not transported, but it plays an essential structural role and its presence is essential for fluoride channel function.</text>
</comment>
<keyword evidence="10" id="KW-0479">Metal-binding</keyword>
<dbReference type="PANTHER" id="PTHR28259:SF1">
    <property type="entry name" value="FLUORIDE EXPORT PROTEIN 1-RELATED"/>
    <property type="match status" value="1"/>
</dbReference>
<accession>A0A934M902</accession>
<evidence type="ECO:0000313" key="12">
    <source>
        <dbReference type="Proteomes" id="UP000602087"/>
    </source>
</evidence>
<evidence type="ECO:0000256" key="1">
    <source>
        <dbReference type="ARBA" id="ARBA00004651"/>
    </source>
</evidence>
<dbReference type="GO" id="GO:0005886">
    <property type="term" value="C:plasma membrane"/>
    <property type="evidence" value="ECO:0007669"/>
    <property type="project" value="UniProtKB-SubCell"/>
</dbReference>
<evidence type="ECO:0000256" key="2">
    <source>
        <dbReference type="ARBA" id="ARBA00022475"/>
    </source>
</evidence>
<name>A0A934M902_9MICO</name>
<dbReference type="HAMAP" id="MF_00454">
    <property type="entry name" value="FluC"/>
    <property type="match status" value="1"/>
</dbReference>
<feature type="binding site" evidence="10">
    <location>
        <position position="95"/>
    </location>
    <ligand>
        <name>Na(+)</name>
        <dbReference type="ChEBI" id="CHEBI:29101"/>
        <note>structural</note>
    </ligand>
</feature>
<protein>
    <recommendedName>
        <fullName evidence="10">Fluoride-specific ion channel FluC</fullName>
    </recommendedName>
</protein>
<keyword evidence="12" id="KW-1185">Reference proteome</keyword>
<dbReference type="GO" id="GO:0046872">
    <property type="term" value="F:metal ion binding"/>
    <property type="evidence" value="ECO:0007669"/>
    <property type="project" value="UniProtKB-KW"/>
</dbReference>
<dbReference type="Proteomes" id="UP000602087">
    <property type="component" value="Unassembled WGS sequence"/>
</dbReference>
<evidence type="ECO:0000256" key="3">
    <source>
        <dbReference type="ARBA" id="ARBA00022692"/>
    </source>
</evidence>
<reference evidence="11" key="1">
    <citation type="submission" date="2020-12" db="EMBL/GenBank/DDBJ databases">
        <title>Sanguibacter suaedae sp. nov., isolated from Suaeda aralocaspica.</title>
        <authorList>
            <person name="Ma Q."/>
        </authorList>
    </citation>
    <scope>NUCLEOTIDE SEQUENCE</scope>
    <source>
        <strain evidence="11">YZGR15</strain>
    </source>
</reference>
<comment type="similarity">
    <text evidence="7 10">Belongs to the fluoride channel Fluc/FEX (TC 1.A.43) family.</text>
</comment>
<dbReference type="GO" id="GO:0140114">
    <property type="term" value="P:cellular detoxification of fluoride"/>
    <property type="evidence" value="ECO:0007669"/>
    <property type="project" value="UniProtKB-UniRule"/>
</dbReference>
<dbReference type="Pfam" id="PF02537">
    <property type="entry name" value="CRCB"/>
    <property type="match status" value="1"/>
</dbReference>
<keyword evidence="3 10" id="KW-0812">Transmembrane</keyword>
<keyword evidence="4 10" id="KW-1133">Transmembrane helix</keyword>
<evidence type="ECO:0000313" key="11">
    <source>
        <dbReference type="EMBL" id="MBI9114118.1"/>
    </source>
</evidence>
<dbReference type="InterPro" id="IPR003691">
    <property type="entry name" value="FluC"/>
</dbReference>
<dbReference type="AlphaFoldDB" id="A0A934M902"/>
<comment type="function">
    <text evidence="9 10">Fluoride-specific ion channel. Important for reducing fluoride concentration in the cell, thus reducing its toxicity.</text>
</comment>
<evidence type="ECO:0000256" key="8">
    <source>
        <dbReference type="ARBA" id="ARBA00035585"/>
    </source>
</evidence>
<organism evidence="11 12">
    <name type="scientific">Sanguibacter suaedae</name>
    <dbReference type="NCBI Taxonomy" id="2795737"/>
    <lineage>
        <taxon>Bacteria</taxon>
        <taxon>Bacillati</taxon>
        <taxon>Actinomycetota</taxon>
        <taxon>Actinomycetes</taxon>
        <taxon>Micrococcales</taxon>
        <taxon>Sanguibacteraceae</taxon>
        <taxon>Sanguibacter</taxon>
    </lineage>
</organism>
<evidence type="ECO:0000256" key="4">
    <source>
        <dbReference type="ARBA" id="ARBA00022989"/>
    </source>
</evidence>
<dbReference type="PANTHER" id="PTHR28259">
    <property type="entry name" value="FLUORIDE EXPORT PROTEIN 1-RELATED"/>
    <property type="match status" value="1"/>
</dbReference>
<feature type="transmembrane region" description="Helical" evidence="10">
    <location>
        <begin position="82"/>
        <end position="104"/>
    </location>
</feature>
<keyword evidence="10" id="KW-0813">Transport</keyword>
<comment type="catalytic activity">
    <reaction evidence="8">
        <text>fluoride(in) = fluoride(out)</text>
        <dbReference type="Rhea" id="RHEA:76159"/>
        <dbReference type="ChEBI" id="CHEBI:17051"/>
    </reaction>
    <physiologicalReaction direction="left-to-right" evidence="8">
        <dbReference type="Rhea" id="RHEA:76160"/>
    </physiologicalReaction>
</comment>
<dbReference type="EMBL" id="JAEINH010000002">
    <property type="protein sequence ID" value="MBI9114118.1"/>
    <property type="molecule type" value="Genomic_DNA"/>
</dbReference>
<sequence length="150" mass="15349">MLTASGRSPVRQPHLEPRLVLLVAAGGAVGSGARYLLAQAVPVRDGWPYATLGANVLGAFLLGLLLETLVHRGPETRRARDVRLAAGTGALGGLTTFSGLALEVERLLAAGSVGTAAAYAITSVVLGVVVCLAGVRIASRRATRRSGRVS</sequence>
<feature type="transmembrane region" description="Helical" evidence="10">
    <location>
        <begin position="116"/>
        <end position="138"/>
    </location>
</feature>
<keyword evidence="10" id="KW-0406">Ion transport</keyword>
<evidence type="ECO:0000256" key="7">
    <source>
        <dbReference type="ARBA" id="ARBA00035120"/>
    </source>
</evidence>
<evidence type="ECO:0000256" key="6">
    <source>
        <dbReference type="ARBA" id="ARBA00023303"/>
    </source>
</evidence>
<comment type="caution">
    <text evidence="11">The sequence shown here is derived from an EMBL/GenBank/DDBJ whole genome shotgun (WGS) entry which is preliminary data.</text>
</comment>
<dbReference type="GO" id="GO:0062054">
    <property type="term" value="F:fluoride channel activity"/>
    <property type="evidence" value="ECO:0007669"/>
    <property type="project" value="UniProtKB-UniRule"/>
</dbReference>
<evidence type="ECO:0000256" key="9">
    <source>
        <dbReference type="ARBA" id="ARBA00049940"/>
    </source>
</evidence>
<keyword evidence="6 10" id="KW-0407">Ion channel</keyword>
<keyword evidence="10" id="KW-0915">Sodium</keyword>
<keyword evidence="5 10" id="KW-0472">Membrane</keyword>
<evidence type="ECO:0000256" key="10">
    <source>
        <dbReference type="HAMAP-Rule" id="MF_00454"/>
    </source>
</evidence>
<proteinExistence type="inferred from homology"/>
<gene>
    <name evidence="10" type="primary">fluC</name>
    <name evidence="10" type="synonym">crcB</name>
    <name evidence="11" type="ORF">JAV76_03705</name>
</gene>